<dbReference type="GO" id="GO:0003712">
    <property type="term" value="F:transcription coregulator activity"/>
    <property type="evidence" value="ECO:0007669"/>
    <property type="project" value="InterPro"/>
</dbReference>
<comment type="similarity">
    <text evidence="2 6">Belongs to the Mediator complex subunit 11 family.</text>
</comment>
<keyword evidence="6" id="KW-0010">Activator</keyword>
<dbReference type="GO" id="GO:0006357">
    <property type="term" value="P:regulation of transcription by RNA polymerase II"/>
    <property type="evidence" value="ECO:0007669"/>
    <property type="project" value="InterPro"/>
</dbReference>
<comment type="subunit">
    <text evidence="6">Component of the Mediator complex.</text>
</comment>
<keyword evidence="4 6" id="KW-0539">Nucleus</keyword>
<organism evidence="7 8">
    <name type="scientific">Intoshia linei</name>
    <dbReference type="NCBI Taxonomy" id="1819745"/>
    <lineage>
        <taxon>Eukaryota</taxon>
        <taxon>Metazoa</taxon>
        <taxon>Spiralia</taxon>
        <taxon>Lophotrochozoa</taxon>
        <taxon>Mesozoa</taxon>
        <taxon>Orthonectida</taxon>
        <taxon>Rhopaluridae</taxon>
        <taxon>Intoshia</taxon>
    </lineage>
</organism>
<reference evidence="7 8" key="1">
    <citation type="submission" date="2016-04" db="EMBL/GenBank/DDBJ databases">
        <title>The genome of Intoshia linei affirms orthonectids as highly simplified spiralians.</title>
        <authorList>
            <person name="Mikhailov K.V."/>
            <person name="Slusarev G.S."/>
            <person name="Nikitin M.A."/>
            <person name="Logacheva M.D."/>
            <person name="Penin A."/>
            <person name="Aleoshin V."/>
            <person name="Panchin Y.V."/>
        </authorList>
    </citation>
    <scope>NUCLEOTIDE SEQUENCE [LARGE SCALE GENOMIC DNA]</scope>
    <source>
        <strain evidence="7">Intl2013</strain>
        <tissue evidence="7">Whole animal</tissue>
    </source>
</reference>
<name>A0A177B3D7_9BILA</name>
<dbReference type="Proteomes" id="UP000078046">
    <property type="component" value="Unassembled WGS sequence"/>
</dbReference>
<evidence type="ECO:0000256" key="4">
    <source>
        <dbReference type="ARBA" id="ARBA00023242"/>
    </source>
</evidence>
<proteinExistence type="inferred from homology"/>
<evidence type="ECO:0000256" key="5">
    <source>
        <dbReference type="ARBA" id="ARBA00032011"/>
    </source>
</evidence>
<comment type="function">
    <text evidence="6">Component of the Mediator complex, a coactivator involved in the regulated transcription of nearly all RNA polymerase II-dependent genes. Mediator functions as a bridge to convey information from gene-specific regulatory proteins to the basal RNA polymerase II transcription machinery. Mediator is recruited to promoters by direct interactions with regulatory proteins and serves as a scaffold for the assembly of a functional pre-initiation complex with RNA polymerase II and the general transcription factors.</text>
</comment>
<keyword evidence="6" id="KW-0804">Transcription</keyword>
<dbReference type="GO" id="GO:0016592">
    <property type="term" value="C:mediator complex"/>
    <property type="evidence" value="ECO:0007669"/>
    <property type="project" value="InterPro"/>
</dbReference>
<evidence type="ECO:0000256" key="1">
    <source>
        <dbReference type="ARBA" id="ARBA00004123"/>
    </source>
</evidence>
<keyword evidence="6" id="KW-0805">Transcription regulation</keyword>
<comment type="subcellular location">
    <subcellularLocation>
        <location evidence="1 6">Nucleus</location>
    </subcellularLocation>
</comment>
<dbReference type="Gene3D" id="1.10.287.3490">
    <property type="match status" value="1"/>
</dbReference>
<accession>A0A177B3D7</accession>
<dbReference type="AlphaFoldDB" id="A0A177B3D7"/>
<dbReference type="InterPro" id="IPR019404">
    <property type="entry name" value="Mediator_Med11"/>
</dbReference>
<evidence type="ECO:0000256" key="6">
    <source>
        <dbReference type="RuleBase" id="RU364147"/>
    </source>
</evidence>
<evidence type="ECO:0000256" key="3">
    <source>
        <dbReference type="ARBA" id="ARBA00019621"/>
    </source>
</evidence>
<comment type="caution">
    <text evidence="7">The sequence shown here is derived from an EMBL/GenBank/DDBJ whole genome shotgun (WGS) entry which is preliminary data.</text>
</comment>
<dbReference type="EMBL" id="LWCA01000510">
    <property type="protein sequence ID" value="OAF68121.1"/>
    <property type="molecule type" value="Genomic_DNA"/>
</dbReference>
<sequence>MRVDKIKELENLENRIYEVLDNASDLMNKLCGYEINLESFKSTSEKLCSRIKSVESNLLSQINDLDETLTDQYYENTLYIEKQKNSIVGEAITHLKEYSNSCL</sequence>
<gene>
    <name evidence="6" type="primary">MED11</name>
    <name evidence="7" type="ORF">A3Q56_04125</name>
</gene>
<keyword evidence="8" id="KW-1185">Reference proteome</keyword>
<evidence type="ECO:0000313" key="7">
    <source>
        <dbReference type="EMBL" id="OAF68121.1"/>
    </source>
</evidence>
<evidence type="ECO:0000313" key="8">
    <source>
        <dbReference type="Proteomes" id="UP000078046"/>
    </source>
</evidence>
<evidence type="ECO:0000256" key="2">
    <source>
        <dbReference type="ARBA" id="ARBA00008186"/>
    </source>
</evidence>
<protein>
    <recommendedName>
        <fullName evidence="3 6">Mediator of RNA polymerase II transcription subunit 11</fullName>
    </recommendedName>
    <alternativeName>
        <fullName evidence="5 6">Mediator complex subunit 11</fullName>
    </alternativeName>
</protein>
<dbReference type="Pfam" id="PF10280">
    <property type="entry name" value="Med11"/>
    <property type="match status" value="1"/>
</dbReference>